<dbReference type="PROSITE" id="PS51257">
    <property type="entry name" value="PROKAR_LIPOPROTEIN"/>
    <property type="match status" value="1"/>
</dbReference>
<dbReference type="KEGG" id="hpaa:E5Q53_07185"/>
<dbReference type="Proteomes" id="UP000323974">
    <property type="component" value="Chromosome"/>
</dbReference>
<sequence length="109" mass="11791">MNKTYLIGLVILSTTLVSCGNRPTPEVKGNVTVVAAPDTETADYNIRFSESNVKGQISIQSRTPQKEVAFIPEKATAICNDGTFSMSLLNEACLNNGGVKEAISRYYSK</sequence>
<evidence type="ECO:0000313" key="2">
    <source>
        <dbReference type="Proteomes" id="UP000323974"/>
    </source>
</evidence>
<reference evidence="1 2" key="1">
    <citation type="submission" date="2019-04" db="EMBL/GenBank/DDBJ databases">
        <title>Complete Genome and Methylome Analysis of Haemophilus haemolyticus NEB129.</title>
        <authorList>
            <person name="Fomenkov A."/>
            <person name="Roberts R.J."/>
            <person name="Anton B.P."/>
            <person name="Vincze T."/>
        </authorList>
    </citation>
    <scope>NUCLEOTIDE SEQUENCE [LARGE SCALE GENOMIC DNA]</scope>
    <source>
        <strain evidence="1 2">NEB129</strain>
    </source>
</reference>
<evidence type="ECO:0000313" key="1">
    <source>
        <dbReference type="EMBL" id="QEN11225.1"/>
    </source>
</evidence>
<dbReference type="AlphaFoldDB" id="A0AAE6JRE9"/>
<gene>
    <name evidence="1" type="ORF">E5Q53_07185</name>
</gene>
<dbReference type="RefSeq" id="WP_005706945.1">
    <property type="nucleotide sequence ID" value="NZ_CP038817.1"/>
</dbReference>
<name>A0AAE6JRE9_HAEPH</name>
<protein>
    <recommendedName>
        <fullName evidence="3">Lipoprotein</fullName>
    </recommendedName>
</protein>
<dbReference type="EMBL" id="CP038817">
    <property type="protein sequence ID" value="QEN11225.1"/>
    <property type="molecule type" value="Genomic_DNA"/>
</dbReference>
<evidence type="ECO:0008006" key="3">
    <source>
        <dbReference type="Google" id="ProtNLM"/>
    </source>
</evidence>
<proteinExistence type="predicted"/>
<accession>A0AAE6JRE9</accession>
<dbReference type="GeneID" id="78224887"/>
<organism evidence="1 2">
    <name type="scientific">Haemophilus parahaemolyticus</name>
    <dbReference type="NCBI Taxonomy" id="735"/>
    <lineage>
        <taxon>Bacteria</taxon>
        <taxon>Pseudomonadati</taxon>
        <taxon>Pseudomonadota</taxon>
        <taxon>Gammaproteobacteria</taxon>
        <taxon>Pasteurellales</taxon>
        <taxon>Pasteurellaceae</taxon>
        <taxon>Haemophilus</taxon>
    </lineage>
</organism>